<dbReference type="InterPro" id="IPR015943">
    <property type="entry name" value="WD40/YVTN_repeat-like_dom_sf"/>
</dbReference>
<evidence type="ECO:0000259" key="1">
    <source>
        <dbReference type="Pfam" id="PF13360"/>
    </source>
</evidence>
<dbReference type="AlphaFoldDB" id="A0A2W2AGY8"/>
<evidence type="ECO:0000313" key="3">
    <source>
        <dbReference type="Proteomes" id="UP000248745"/>
    </source>
</evidence>
<proteinExistence type="predicted"/>
<dbReference type="SUPFAM" id="SSF50998">
    <property type="entry name" value="Quinoprotein alcohol dehydrogenase-like"/>
    <property type="match status" value="1"/>
</dbReference>
<dbReference type="Pfam" id="PF13360">
    <property type="entry name" value="PQQ_2"/>
    <property type="match status" value="1"/>
</dbReference>
<dbReference type="Gene3D" id="2.130.10.10">
    <property type="entry name" value="YVTN repeat-like/Quinoprotein amine dehydrogenase"/>
    <property type="match status" value="1"/>
</dbReference>
<sequence length="356" mass="39151">MGYDGVAGFDLTTGAQLWQHSIKTQEKNVAESIKVLNDSIVAFSYSGLHVLNLKNGKGWDYEMVTSKTGSSGMGAETNMLPGVPVVMRGGSILKTSISSDIGYDTAQFYLADWIGLMAWNAATGKVVWEQEIETKMMSRSHIFIKGDIVYLLNRGAVGGNYKTDVNAGTTAFLAAYNRNSGAPLFFDTLGKKSVSSYWTKGNDCWIYNGSLFHVNLADGKFQTIYFHGKNAPASEAVVESANRVFVIGAEGKIQTLATRYAADFVLQDNEAGTLRVYGVNGNLLQTLQPAAYWLYKQQYRDMKVLDNFDGQLLFLKDGQAVLQTEPAKSNDIYADKLYRVVDKGLQVLSLPEVLNQ</sequence>
<dbReference type="InterPro" id="IPR002372">
    <property type="entry name" value="PQQ_rpt_dom"/>
</dbReference>
<keyword evidence="3" id="KW-1185">Reference proteome</keyword>
<dbReference type="OrthoDB" id="9816081at2"/>
<dbReference type="RefSeq" id="WP_110998826.1">
    <property type="nucleotide sequence ID" value="NZ_QKTW01000016.1"/>
</dbReference>
<dbReference type="Proteomes" id="UP000248745">
    <property type="component" value="Unassembled WGS sequence"/>
</dbReference>
<protein>
    <recommendedName>
        <fullName evidence="1">Pyrrolo-quinoline quinone repeat domain-containing protein</fullName>
    </recommendedName>
</protein>
<dbReference type="InterPro" id="IPR011047">
    <property type="entry name" value="Quinoprotein_ADH-like_sf"/>
</dbReference>
<gene>
    <name evidence="2" type="ORF">DN068_10265</name>
</gene>
<feature type="domain" description="Pyrrolo-quinoline quinone repeat" evidence="1">
    <location>
        <begin position="5"/>
        <end position="93"/>
    </location>
</feature>
<name>A0A2W2AGY8_9BACT</name>
<reference evidence="2 3" key="1">
    <citation type="submission" date="2018-06" db="EMBL/GenBank/DDBJ databases">
        <title>Mucibacter soli gen. nov., sp. nov., a new member of the family Chitinophagaceae producing mucin.</title>
        <authorList>
            <person name="Kim M.-K."/>
            <person name="Park S."/>
            <person name="Kim T.-S."/>
            <person name="Joung Y."/>
            <person name="Han J.-H."/>
            <person name="Kim S.B."/>
        </authorList>
    </citation>
    <scope>NUCLEOTIDE SEQUENCE [LARGE SCALE GENOMIC DNA]</scope>
    <source>
        <strain evidence="2 3">R1-15</strain>
    </source>
</reference>
<dbReference type="EMBL" id="QKTW01000016">
    <property type="protein sequence ID" value="PZF72792.1"/>
    <property type="molecule type" value="Genomic_DNA"/>
</dbReference>
<accession>A0A2W2AGY8</accession>
<evidence type="ECO:0000313" key="2">
    <source>
        <dbReference type="EMBL" id="PZF72792.1"/>
    </source>
</evidence>
<comment type="caution">
    <text evidence="2">The sequence shown here is derived from an EMBL/GenBank/DDBJ whole genome shotgun (WGS) entry which is preliminary data.</text>
</comment>
<organism evidence="2 3">
    <name type="scientific">Taibaiella soli</name>
    <dbReference type="NCBI Taxonomy" id="1649169"/>
    <lineage>
        <taxon>Bacteria</taxon>
        <taxon>Pseudomonadati</taxon>
        <taxon>Bacteroidota</taxon>
        <taxon>Chitinophagia</taxon>
        <taxon>Chitinophagales</taxon>
        <taxon>Chitinophagaceae</taxon>
        <taxon>Taibaiella</taxon>
    </lineage>
</organism>